<protein>
    <submittedName>
        <fullName evidence="1">Unannotated protein</fullName>
    </submittedName>
</protein>
<evidence type="ECO:0000313" key="1">
    <source>
        <dbReference type="EMBL" id="CAB4720706.1"/>
    </source>
</evidence>
<organism evidence="1">
    <name type="scientific">freshwater metagenome</name>
    <dbReference type="NCBI Taxonomy" id="449393"/>
    <lineage>
        <taxon>unclassified sequences</taxon>
        <taxon>metagenomes</taxon>
        <taxon>ecological metagenomes</taxon>
    </lineage>
</organism>
<reference evidence="1" key="1">
    <citation type="submission" date="2020-05" db="EMBL/GenBank/DDBJ databases">
        <authorList>
            <person name="Chiriac C."/>
            <person name="Salcher M."/>
            <person name="Ghai R."/>
            <person name="Kavagutti S V."/>
        </authorList>
    </citation>
    <scope>NUCLEOTIDE SEQUENCE</scope>
</reference>
<dbReference type="EMBL" id="CAEZXX010000134">
    <property type="protein sequence ID" value="CAB4720706.1"/>
    <property type="molecule type" value="Genomic_DNA"/>
</dbReference>
<gene>
    <name evidence="1" type="ORF">UFOPK2602_01715</name>
</gene>
<accession>A0A6J6RCC1</accession>
<name>A0A6J6RCC1_9ZZZZ</name>
<proteinExistence type="predicted"/>
<sequence length="58" mass="6125">MRVEVVVFLRVIAAGHLVAEVERAAVGLGLACEDTQEARLAGSVQAKHEDALAPTEVK</sequence>
<dbReference type="AlphaFoldDB" id="A0A6J6RCC1"/>